<dbReference type="Gene3D" id="4.10.1110.10">
    <property type="entry name" value="AN1-like Zinc finger"/>
    <property type="match status" value="1"/>
</dbReference>
<keyword evidence="4" id="KW-0862">Zinc</keyword>
<keyword evidence="3 5" id="KW-0863">Zinc-finger</keyword>
<dbReference type="InterPro" id="IPR000058">
    <property type="entry name" value="Znf_AN1"/>
</dbReference>
<dbReference type="SUPFAM" id="SSF57716">
    <property type="entry name" value="Glucocorticoid receptor-like (DNA-binding domain)"/>
    <property type="match status" value="1"/>
</dbReference>
<keyword evidence="9" id="KW-1185">Reference proteome</keyword>
<feature type="domain" description="AN1-type" evidence="7">
    <location>
        <begin position="89"/>
        <end position="136"/>
    </location>
</feature>
<organism evidence="8 9">
    <name type="scientific">Artemisia annua</name>
    <name type="common">Sweet wormwood</name>
    <dbReference type="NCBI Taxonomy" id="35608"/>
    <lineage>
        <taxon>Eukaryota</taxon>
        <taxon>Viridiplantae</taxon>
        <taxon>Streptophyta</taxon>
        <taxon>Embryophyta</taxon>
        <taxon>Tracheophyta</taxon>
        <taxon>Spermatophyta</taxon>
        <taxon>Magnoliopsida</taxon>
        <taxon>eudicotyledons</taxon>
        <taxon>Gunneridae</taxon>
        <taxon>Pentapetalae</taxon>
        <taxon>asterids</taxon>
        <taxon>campanulids</taxon>
        <taxon>Asterales</taxon>
        <taxon>Asteraceae</taxon>
        <taxon>Asteroideae</taxon>
        <taxon>Anthemideae</taxon>
        <taxon>Artemisiinae</taxon>
        <taxon>Artemisia</taxon>
    </lineage>
</organism>
<evidence type="ECO:0000256" key="4">
    <source>
        <dbReference type="ARBA" id="ARBA00022833"/>
    </source>
</evidence>
<dbReference type="GO" id="GO:0008270">
    <property type="term" value="F:zinc ion binding"/>
    <property type="evidence" value="ECO:0007669"/>
    <property type="project" value="UniProtKB-KW"/>
</dbReference>
<dbReference type="InterPro" id="IPR050652">
    <property type="entry name" value="AN1_A20_ZnFinger"/>
</dbReference>
<gene>
    <name evidence="8" type="ORF">CTI12_AA531220</name>
</gene>
<dbReference type="PROSITE" id="PS51036">
    <property type="entry name" value="ZF_A20"/>
    <property type="match status" value="1"/>
</dbReference>
<dbReference type="Pfam" id="PF01754">
    <property type="entry name" value="zf-A20"/>
    <property type="match status" value="1"/>
</dbReference>
<evidence type="ECO:0000259" key="6">
    <source>
        <dbReference type="PROSITE" id="PS51036"/>
    </source>
</evidence>
<reference evidence="8 9" key="1">
    <citation type="journal article" date="2018" name="Mol. Plant">
        <title>The genome of Artemisia annua provides insight into the evolution of Asteraceae family and artemisinin biosynthesis.</title>
        <authorList>
            <person name="Shen Q."/>
            <person name="Zhang L."/>
            <person name="Liao Z."/>
            <person name="Wang S."/>
            <person name="Yan T."/>
            <person name="Shi P."/>
            <person name="Liu M."/>
            <person name="Fu X."/>
            <person name="Pan Q."/>
            <person name="Wang Y."/>
            <person name="Lv Z."/>
            <person name="Lu X."/>
            <person name="Zhang F."/>
            <person name="Jiang W."/>
            <person name="Ma Y."/>
            <person name="Chen M."/>
            <person name="Hao X."/>
            <person name="Li L."/>
            <person name="Tang Y."/>
            <person name="Lv G."/>
            <person name="Zhou Y."/>
            <person name="Sun X."/>
            <person name="Brodelius P.E."/>
            <person name="Rose J.K.C."/>
            <person name="Tang K."/>
        </authorList>
    </citation>
    <scope>NUCLEOTIDE SEQUENCE [LARGE SCALE GENOMIC DNA]</scope>
    <source>
        <strain evidence="9">cv. Huhao1</strain>
        <tissue evidence="8">Leaf</tissue>
    </source>
</reference>
<dbReference type="PANTHER" id="PTHR10634">
    <property type="entry name" value="AN1-TYPE ZINC FINGER PROTEIN"/>
    <property type="match status" value="1"/>
</dbReference>
<dbReference type="InterPro" id="IPR035896">
    <property type="entry name" value="AN1-like_Znf"/>
</dbReference>
<dbReference type="Gene3D" id="1.20.5.4770">
    <property type="match status" value="1"/>
</dbReference>
<name>A0A2U1L4M4_ARTAN</name>
<sequence>MKKQKSTKMTMSTDHNDPRTTTCSKPCQNGCGFFGSPATNNLCSKCFSKYINVTIERSTLPSIKVNTSNKSNPSCVFDRLPFVSDSSNDHRTKSCQYFCDKKIGTLEFRCRCGGRFCWVHRFPEEHECRYDYKNATSEDFMKLNPICKSDKLGTRV</sequence>
<evidence type="ECO:0000313" key="9">
    <source>
        <dbReference type="Proteomes" id="UP000245207"/>
    </source>
</evidence>
<evidence type="ECO:0000256" key="2">
    <source>
        <dbReference type="ARBA" id="ARBA00022723"/>
    </source>
</evidence>
<dbReference type="STRING" id="35608.A0A2U1L4M4"/>
<dbReference type="GO" id="GO:0003677">
    <property type="term" value="F:DNA binding"/>
    <property type="evidence" value="ECO:0007669"/>
    <property type="project" value="InterPro"/>
</dbReference>
<evidence type="ECO:0000256" key="5">
    <source>
        <dbReference type="PROSITE-ProRule" id="PRU00449"/>
    </source>
</evidence>
<dbReference type="InterPro" id="IPR002653">
    <property type="entry name" value="Znf_A20"/>
</dbReference>
<evidence type="ECO:0000259" key="7">
    <source>
        <dbReference type="PROSITE" id="PS51039"/>
    </source>
</evidence>
<evidence type="ECO:0000256" key="1">
    <source>
        <dbReference type="ARBA" id="ARBA00003732"/>
    </source>
</evidence>
<dbReference type="SUPFAM" id="SSF118310">
    <property type="entry name" value="AN1-like Zinc finger"/>
    <property type="match status" value="1"/>
</dbReference>
<dbReference type="Proteomes" id="UP000245207">
    <property type="component" value="Unassembled WGS sequence"/>
</dbReference>
<keyword evidence="2" id="KW-0479">Metal-binding</keyword>
<dbReference type="OrthoDB" id="428577at2759"/>
<dbReference type="EMBL" id="PKPP01011566">
    <property type="protein sequence ID" value="PWA43919.1"/>
    <property type="molecule type" value="Genomic_DNA"/>
</dbReference>
<evidence type="ECO:0000313" key="8">
    <source>
        <dbReference type="EMBL" id="PWA43919.1"/>
    </source>
</evidence>
<dbReference type="SMART" id="SM00154">
    <property type="entry name" value="ZnF_AN1"/>
    <property type="match status" value="1"/>
</dbReference>
<proteinExistence type="predicted"/>
<accession>A0A2U1L4M4</accession>
<protein>
    <submittedName>
        <fullName evidence="8">Zinc finger, AN1-type, Zinc finger, A20-type</fullName>
    </submittedName>
</protein>
<dbReference type="PROSITE" id="PS51039">
    <property type="entry name" value="ZF_AN1"/>
    <property type="match status" value="1"/>
</dbReference>
<dbReference type="AlphaFoldDB" id="A0A2U1L4M4"/>
<dbReference type="Pfam" id="PF01428">
    <property type="entry name" value="zf-AN1"/>
    <property type="match status" value="1"/>
</dbReference>
<evidence type="ECO:0000256" key="3">
    <source>
        <dbReference type="ARBA" id="ARBA00022771"/>
    </source>
</evidence>
<comment type="caution">
    <text evidence="8">The sequence shown here is derived from an EMBL/GenBank/DDBJ whole genome shotgun (WGS) entry which is preliminary data.</text>
</comment>
<feature type="domain" description="A20-type" evidence="6">
    <location>
        <begin position="21"/>
        <end position="55"/>
    </location>
</feature>
<comment type="function">
    <text evidence="1">May be involved in environmental stress response.</text>
</comment>
<dbReference type="SMART" id="SM00259">
    <property type="entry name" value="ZnF_A20"/>
    <property type="match status" value="1"/>
</dbReference>